<keyword evidence="4" id="KW-1185">Reference proteome</keyword>
<evidence type="ECO:0000313" key="4">
    <source>
        <dbReference type="Proteomes" id="UP000054408"/>
    </source>
</evidence>
<dbReference type="RefSeq" id="XP_013757720.1">
    <property type="nucleotide sequence ID" value="XM_013902266.1"/>
</dbReference>
<dbReference type="STRING" id="461836.A0A0L0DE72"/>
<evidence type="ECO:0000256" key="2">
    <source>
        <dbReference type="SAM" id="MobiDB-lite"/>
    </source>
</evidence>
<name>A0A0L0DE72_THETB</name>
<dbReference type="AlphaFoldDB" id="A0A0L0DE72"/>
<dbReference type="GeneID" id="25565020"/>
<protein>
    <submittedName>
        <fullName evidence="3">Uncharacterized protein</fullName>
    </submittedName>
</protein>
<accession>A0A0L0DE72</accession>
<evidence type="ECO:0000313" key="3">
    <source>
        <dbReference type="EMBL" id="KNC49613.1"/>
    </source>
</evidence>
<feature type="coiled-coil region" evidence="1">
    <location>
        <begin position="185"/>
        <end position="236"/>
    </location>
</feature>
<organism evidence="3 4">
    <name type="scientific">Thecamonas trahens ATCC 50062</name>
    <dbReference type="NCBI Taxonomy" id="461836"/>
    <lineage>
        <taxon>Eukaryota</taxon>
        <taxon>Apusozoa</taxon>
        <taxon>Apusomonadida</taxon>
        <taxon>Apusomonadidae</taxon>
        <taxon>Thecamonas</taxon>
    </lineage>
</organism>
<evidence type="ECO:0000256" key="1">
    <source>
        <dbReference type="SAM" id="Coils"/>
    </source>
</evidence>
<feature type="region of interest" description="Disordered" evidence="2">
    <location>
        <begin position="610"/>
        <end position="630"/>
    </location>
</feature>
<dbReference type="OrthoDB" id="10256523at2759"/>
<keyword evidence="1" id="KW-0175">Coiled coil</keyword>
<gene>
    <name evidence="3" type="ORF">AMSG_05654</name>
</gene>
<reference evidence="3 4" key="1">
    <citation type="submission" date="2010-05" db="EMBL/GenBank/DDBJ databases">
        <title>The Genome Sequence of Thecamonas trahens ATCC 50062.</title>
        <authorList>
            <consortium name="The Broad Institute Genome Sequencing Platform"/>
            <person name="Russ C."/>
            <person name="Cuomo C."/>
            <person name="Shea T."/>
            <person name="Young S.K."/>
            <person name="Zeng Q."/>
            <person name="Koehrsen M."/>
            <person name="Haas B."/>
            <person name="Borodovsky M."/>
            <person name="Guigo R."/>
            <person name="Alvarado L."/>
            <person name="Berlin A."/>
            <person name="Bochicchio J."/>
            <person name="Borenstein D."/>
            <person name="Chapman S."/>
            <person name="Chen Z."/>
            <person name="Freedman E."/>
            <person name="Gellesch M."/>
            <person name="Goldberg J."/>
            <person name="Griggs A."/>
            <person name="Gujja S."/>
            <person name="Heilman E."/>
            <person name="Heiman D."/>
            <person name="Hepburn T."/>
            <person name="Howarth C."/>
            <person name="Jen D."/>
            <person name="Larson L."/>
            <person name="Mehta T."/>
            <person name="Park D."/>
            <person name="Pearson M."/>
            <person name="Roberts A."/>
            <person name="Saif S."/>
            <person name="Shenoy N."/>
            <person name="Sisk P."/>
            <person name="Stolte C."/>
            <person name="Sykes S."/>
            <person name="Thomson T."/>
            <person name="Walk T."/>
            <person name="White J."/>
            <person name="Yandava C."/>
            <person name="Burger G."/>
            <person name="Gray M.W."/>
            <person name="Holland P.W.H."/>
            <person name="King N."/>
            <person name="Lang F.B.F."/>
            <person name="Roger A.J."/>
            <person name="Ruiz-Trillo I."/>
            <person name="Lander E."/>
            <person name="Nusbaum C."/>
        </authorList>
    </citation>
    <scope>NUCLEOTIDE SEQUENCE [LARGE SCALE GENOMIC DNA]</scope>
    <source>
        <strain evidence="3 4">ATCC 50062</strain>
    </source>
</reference>
<dbReference type="EMBL" id="GL349456">
    <property type="protein sequence ID" value="KNC49613.1"/>
    <property type="molecule type" value="Genomic_DNA"/>
</dbReference>
<dbReference type="Proteomes" id="UP000054408">
    <property type="component" value="Unassembled WGS sequence"/>
</dbReference>
<proteinExistence type="predicted"/>
<sequence length="664" mass="70953">MASSSRRLRVLGLVRRVPVLSGRAMTDAEFLELGFPVVELVVPALVVPVSVDGLFPPPPGESHGSRLAAAARALEELVARRVGDRRAEVSRLDVEARAKREGAYRRAFMSVAAAALVQWEQPDLDREAVREAAAAVAGKVMGSRAAMHHFVERIVLARNPKLADELDDGGEAGASRVVADPGSELEMIKVEYAELKRLHEQLVDEARDEPLDRRRVAFLKAQVIQLERQVVELSRGMESHELAYTSLAGAVASVATTLDGVLEGTTGEPDMAEVRLPLGTVRAMRSALGTKGAGQIEPVRAAHVPLRTLNPFIKPWQRPPFTTTAPSEAEEARSAAAGSELVVNSGVSLVAVAEGVSAMAEASGDAPLHVGQLAQLEAQVAALHTSVLEARNHLGTVLPMVALPSTESRVLDAVARLEQQLGEVSHSLLSLGMIVPMTLEVHTAVSRDKPAFAAPERVERPTTREVLDALPPFARDKRAGARTVAAVLAGARYSEEMMRAEVRTLRALLGYYGAAHHVRTEHVLNVIVGAEEAAAAAGVSIGRGRADRLLDDLEALQTEAYANYEALLAEAAAAEAAATDARLPDLWEALRAGELPARAEMEASMLVTPLGGGRRLGGRSDNDESDTDSLIFSPLTPVRQLLDEVLEEERAPGRASRVRHGSVQ</sequence>